<evidence type="ECO:0000256" key="6">
    <source>
        <dbReference type="ARBA" id="ARBA00022989"/>
    </source>
</evidence>
<dbReference type="Pfam" id="PF02949">
    <property type="entry name" value="7tm_6"/>
    <property type="match status" value="1"/>
</dbReference>
<dbReference type="OrthoDB" id="6604226at2759"/>
<dbReference type="RefSeq" id="XP_016992073.1">
    <property type="nucleotide sequence ID" value="XM_017136584.1"/>
</dbReference>
<reference evidence="11" key="1">
    <citation type="submission" date="2025-08" db="UniProtKB">
        <authorList>
            <consortium name="RefSeq"/>
        </authorList>
    </citation>
    <scope>IDENTIFICATION</scope>
</reference>
<dbReference type="InterPro" id="IPR004117">
    <property type="entry name" value="7tm6_olfct_rcpt"/>
</dbReference>
<dbReference type="GeneID" id="108053866"/>
<evidence type="ECO:0000256" key="3">
    <source>
        <dbReference type="ARBA" id="ARBA00022606"/>
    </source>
</evidence>
<dbReference type="PANTHER" id="PTHR21137">
    <property type="entry name" value="ODORANT RECEPTOR"/>
    <property type="match status" value="1"/>
</dbReference>
<comment type="similarity">
    <text evidence="10">Belongs to the insect chemoreceptor superfamily. Heteromeric odorant receptor channel (TC 1.A.69) family.</text>
</comment>
<keyword evidence="4 10" id="KW-0812">Transmembrane</keyword>
<evidence type="ECO:0000256" key="4">
    <source>
        <dbReference type="ARBA" id="ARBA00022692"/>
    </source>
</evidence>
<comment type="caution">
    <text evidence="10">Lacks conserved residue(s) required for the propagation of feature annotation.</text>
</comment>
<comment type="subcellular location">
    <subcellularLocation>
        <location evidence="1 10">Cell membrane</location>
        <topology evidence="1 10">Multi-pass membrane protein</topology>
    </subcellularLocation>
</comment>
<accession>A0A6P4FX77</accession>
<keyword evidence="7 10" id="KW-0472">Membrane</keyword>
<keyword evidence="9 10" id="KW-0807">Transducer</keyword>
<keyword evidence="8 10" id="KW-0675">Receptor</keyword>
<dbReference type="GO" id="GO:0007165">
    <property type="term" value="P:signal transduction"/>
    <property type="evidence" value="ECO:0007669"/>
    <property type="project" value="UniProtKB-KW"/>
</dbReference>
<evidence type="ECO:0000256" key="9">
    <source>
        <dbReference type="ARBA" id="ARBA00023224"/>
    </source>
</evidence>
<dbReference type="GO" id="GO:0005549">
    <property type="term" value="F:odorant binding"/>
    <property type="evidence" value="ECO:0007669"/>
    <property type="project" value="InterPro"/>
</dbReference>
<evidence type="ECO:0000256" key="1">
    <source>
        <dbReference type="ARBA" id="ARBA00004651"/>
    </source>
</evidence>
<protein>
    <recommendedName>
        <fullName evidence="10">Odorant receptor</fullName>
    </recommendedName>
</protein>
<dbReference type="GO" id="GO:0005886">
    <property type="term" value="C:plasma membrane"/>
    <property type="evidence" value="ECO:0007669"/>
    <property type="project" value="UniProtKB-SubCell"/>
</dbReference>
<dbReference type="RefSeq" id="XP_016992073.2">
    <property type="nucleotide sequence ID" value="XM_017136584.2"/>
</dbReference>
<proteinExistence type="inferred from homology"/>
<evidence type="ECO:0000256" key="8">
    <source>
        <dbReference type="ARBA" id="ARBA00023170"/>
    </source>
</evidence>
<evidence type="ECO:0000313" key="11">
    <source>
        <dbReference type="RefSeq" id="XP_016992073.1"/>
    </source>
</evidence>
<evidence type="ECO:0000256" key="7">
    <source>
        <dbReference type="ARBA" id="ARBA00023136"/>
    </source>
</evidence>
<dbReference type="OMA" id="TEDERWM"/>
<keyword evidence="5 10" id="KW-0552">Olfaction</keyword>
<keyword evidence="6 10" id="KW-1133">Transmembrane helix</keyword>
<keyword evidence="2" id="KW-1003">Cell membrane</keyword>
<keyword evidence="3 10" id="KW-0716">Sensory transduction</keyword>
<organism evidence="11">
    <name type="scientific">Drosophila rhopaloa</name>
    <name type="common">Fruit fly</name>
    <dbReference type="NCBI Taxonomy" id="1041015"/>
    <lineage>
        <taxon>Eukaryota</taxon>
        <taxon>Metazoa</taxon>
        <taxon>Ecdysozoa</taxon>
        <taxon>Arthropoda</taxon>
        <taxon>Hexapoda</taxon>
        <taxon>Insecta</taxon>
        <taxon>Pterygota</taxon>
        <taxon>Neoptera</taxon>
        <taxon>Endopterygota</taxon>
        <taxon>Diptera</taxon>
        <taxon>Brachycera</taxon>
        <taxon>Muscomorpha</taxon>
        <taxon>Ephydroidea</taxon>
        <taxon>Drosophilidae</taxon>
        <taxon>Drosophila</taxon>
        <taxon>Sophophora</taxon>
    </lineage>
</organism>
<feature type="transmembrane region" description="Helical" evidence="10">
    <location>
        <begin position="135"/>
        <end position="160"/>
    </location>
</feature>
<dbReference type="GO" id="GO:0004984">
    <property type="term" value="F:olfactory receptor activity"/>
    <property type="evidence" value="ECO:0007669"/>
    <property type="project" value="InterPro"/>
</dbReference>
<dbReference type="AlphaFoldDB" id="A0A6P4FX77"/>
<evidence type="ECO:0000256" key="2">
    <source>
        <dbReference type="ARBA" id="ARBA00022475"/>
    </source>
</evidence>
<sequence length="396" mass="46480">MLTKWFPHTKEKPLSEVVHSRDAFIYLDRMIWSFGWAEPSEKRWSLVYKLWSAFMVGLMLIFMPISISIEYIKRFKSFSASEFLSSFEIGVNMYGSSFKCAFTMIGFRKREQAKLILNRLDESVRDAERSTVHRYVAWANLCYVMFHILYTTFVVMNFPYFLLQGRHAWRMYFPLINTELHFYLTSIAECVLMLECIYMDMCTDVSPLAYMLMGRCHITLLKDRLRNLRSEPGKTEDEYMEELTNCIRDHRLILDYVNALRPAFSGTIFVEFLLIGTVLGLSMINLMFFSTFWSGVATCLFMFDVSMETFPFCYLCNIIIDDCQDLADSLFHSNWISADRRYKSTLVYFLHNLQEPITLTAGGVFPICMQTNLDMVRLAFSVVTVIKQFNLAEKFQ</sequence>
<name>A0A6P4FX77_DRORH</name>
<evidence type="ECO:0000256" key="5">
    <source>
        <dbReference type="ARBA" id="ARBA00022725"/>
    </source>
</evidence>
<evidence type="ECO:0000256" key="10">
    <source>
        <dbReference type="RuleBase" id="RU351113"/>
    </source>
</evidence>
<feature type="transmembrane region" description="Helical" evidence="10">
    <location>
        <begin position="268"/>
        <end position="293"/>
    </location>
</feature>
<gene>
    <name evidence="11" type="primary">LOC108053866</name>
</gene>
<dbReference type="PANTHER" id="PTHR21137:SF35">
    <property type="entry name" value="ODORANT RECEPTOR 19A-RELATED"/>
    <property type="match status" value="1"/>
</dbReference>
<feature type="transmembrane region" description="Helical" evidence="10">
    <location>
        <begin position="50"/>
        <end position="72"/>
    </location>
</feature>